<dbReference type="Gene3D" id="3.30.160.60">
    <property type="entry name" value="Classic Zinc Finger"/>
    <property type="match status" value="1"/>
</dbReference>
<comment type="caution">
    <text evidence="3">The sequence shown here is derived from an EMBL/GenBank/DDBJ whole genome shotgun (WGS) entry which is preliminary data.</text>
</comment>
<dbReference type="Proteomes" id="UP001642540">
    <property type="component" value="Unassembled WGS sequence"/>
</dbReference>
<evidence type="ECO:0000313" key="3">
    <source>
        <dbReference type="EMBL" id="CAL8075720.1"/>
    </source>
</evidence>
<dbReference type="PROSITE" id="PS00028">
    <property type="entry name" value="ZINC_FINGER_C2H2_1"/>
    <property type="match status" value="2"/>
</dbReference>
<feature type="region of interest" description="Disordered" evidence="1">
    <location>
        <begin position="221"/>
        <end position="247"/>
    </location>
</feature>
<feature type="region of interest" description="Disordered" evidence="1">
    <location>
        <begin position="352"/>
        <end position="414"/>
    </location>
</feature>
<dbReference type="EMBL" id="CAXLJM020000008">
    <property type="protein sequence ID" value="CAL8075720.1"/>
    <property type="molecule type" value="Genomic_DNA"/>
</dbReference>
<organism evidence="3 4">
    <name type="scientific">Orchesella dallaii</name>
    <dbReference type="NCBI Taxonomy" id="48710"/>
    <lineage>
        <taxon>Eukaryota</taxon>
        <taxon>Metazoa</taxon>
        <taxon>Ecdysozoa</taxon>
        <taxon>Arthropoda</taxon>
        <taxon>Hexapoda</taxon>
        <taxon>Collembola</taxon>
        <taxon>Entomobryomorpha</taxon>
        <taxon>Entomobryoidea</taxon>
        <taxon>Orchesellidae</taxon>
        <taxon>Orchesellinae</taxon>
        <taxon>Orchesella</taxon>
    </lineage>
</organism>
<name>A0ABP1PYR6_9HEXA</name>
<evidence type="ECO:0000256" key="1">
    <source>
        <dbReference type="SAM" id="MobiDB-lite"/>
    </source>
</evidence>
<dbReference type="SMART" id="SM00355">
    <property type="entry name" value="ZnF_C2H2"/>
    <property type="match status" value="2"/>
</dbReference>
<keyword evidence="4" id="KW-1185">Reference proteome</keyword>
<proteinExistence type="predicted"/>
<evidence type="ECO:0000313" key="4">
    <source>
        <dbReference type="Proteomes" id="UP001642540"/>
    </source>
</evidence>
<reference evidence="3 4" key="1">
    <citation type="submission" date="2024-08" db="EMBL/GenBank/DDBJ databases">
        <authorList>
            <person name="Cucini C."/>
            <person name="Frati F."/>
        </authorList>
    </citation>
    <scope>NUCLEOTIDE SEQUENCE [LARGE SCALE GENOMIC DNA]</scope>
</reference>
<evidence type="ECO:0000259" key="2">
    <source>
        <dbReference type="PROSITE" id="PS00028"/>
    </source>
</evidence>
<feature type="compositionally biased region" description="Low complexity" evidence="1">
    <location>
        <begin position="386"/>
        <end position="400"/>
    </location>
</feature>
<protein>
    <recommendedName>
        <fullName evidence="2">C2H2-type domain-containing protein</fullName>
    </recommendedName>
</protein>
<feature type="compositionally biased region" description="Polar residues" evidence="1">
    <location>
        <begin position="404"/>
        <end position="414"/>
    </location>
</feature>
<accession>A0ABP1PYR6</accession>
<feature type="domain" description="C2H2-type" evidence="2">
    <location>
        <begin position="266"/>
        <end position="287"/>
    </location>
</feature>
<gene>
    <name evidence="3" type="ORF">ODALV1_LOCUS3266</name>
</gene>
<dbReference type="InterPro" id="IPR013087">
    <property type="entry name" value="Znf_C2H2_type"/>
</dbReference>
<sequence length="414" mass="46648">MKNMLNVVFLKADKFANTIRSSELDPSLVAGFENQFPEEGGVGAFMQNFRKALLQSYENKLRASISIQTEAGTSSGGSNFKGGNVQNEADLDQLSVENDMEVEGLNMDQEEEDEEISDNGDIVDCSGSLAAIRGDFLSLPARQQRQRDDLNQDANIYEPHFNEIFPVSDDDEELYLYDEKVDKLNAEVNQSDRDLDFEMDIIEKEVAIHAVTAVPDGINVPSSDGKISRGKAHPKTKNFQGKGKAIPPNAANSNDTRFCGIAPRKCPLCPCDFSLKIGLSQHLKRRHKRTLAHQCVLCEEKMRTEKDFQRHMELKHEDILHRMETLLSGEYLRYSFFDVPLVDDEEMMIPNTTEELPPVVNQTENSPSYFSNETTGNDEDEREPLYQENSSQYQNSSEQEIQLGASTDENLNGK</sequence>
<feature type="compositionally biased region" description="Polar residues" evidence="1">
    <location>
        <begin position="352"/>
        <end position="375"/>
    </location>
</feature>
<feature type="domain" description="C2H2-type" evidence="2">
    <location>
        <begin position="295"/>
        <end position="316"/>
    </location>
</feature>